<sequence length="126" mass="14278">MQQKSFSLIHCDDITGTVKVYLYVIRECSGVCQKPFVAVIVVRWYMLKRGSFSVGVNRANCVNQKRNREQEKERRTEQEFFATGSGTGRKKKGCETKREGVIVGAHPFFVIAGKIARVSKDSSKKQ</sequence>
<organism evidence="2 3">
    <name type="scientific">Dendrobium thyrsiflorum</name>
    <name type="common">Pinecone-like raceme dendrobium</name>
    <name type="synonym">Orchid</name>
    <dbReference type="NCBI Taxonomy" id="117978"/>
    <lineage>
        <taxon>Eukaryota</taxon>
        <taxon>Viridiplantae</taxon>
        <taxon>Streptophyta</taxon>
        <taxon>Embryophyta</taxon>
        <taxon>Tracheophyta</taxon>
        <taxon>Spermatophyta</taxon>
        <taxon>Magnoliopsida</taxon>
        <taxon>Liliopsida</taxon>
        <taxon>Asparagales</taxon>
        <taxon>Orchidaceae</taxon>
        <taxon>Epidendroideae</taxon>
        <taxon>Malaxideae</taxon>
        <taxon>Dendrobiinae</taxon>
        <taxon>Dendrobium</taxon>
    </lineage>
</organism>
<gene>
    <name evidence="2" type="ORF">M5K25_024026</name>
</gene>
<dbReference type="EMBL" id="JANQDX010000018">
    <property type="protein sequence ID" value="KAL0905594.1"/>
    <property type="molecule type" value="Genomic_DNA"/>
</dbReference>
<dbReference type="Proteomes" id="UP001552299">
    <property type="component" value="Unassembled WGS sequence"/>
</dbReference>
<accession>A0ABD0U116</accession>
<keyword evidence="3" id="KW-1185">Reference proteome</keyword>
<proteinExistence type="predicted"/>
<dbReference type="AlphaFoldDB" id="A0ABD0U116"/>
<feature type="region of interest" description="Disordered" evidence="1">
    <location>
        <begin position="66"/>
        <end position="93"/>
    </location>
</feature>
<comment type="caution">
    <text evidence="2">The sequence shown here is derived from an EMBL/GenBank/DDBJ whole genome shotgun (WGS) entry which is preliminary data.</text>
</comment>
<evidence type="ECO:0000313" key="3">
    <source>
        <dbReference type="Proteomes" id="UP001552299"/>
    </source>
</evidence>
<feature type="compositionally biased region" description="Basic and acidic residues" evidence="1">
    <location>
        <begin position="66"/>
        <end position="78"/>
    </location>
</feature>
<evidence type="ECO:0000313" key="2">
    <source>
        <dbReference type="EMBL" id="KAL0905594.1"/>
    </source>
</evidence>
<reference evidence="2 3" key="1">
    <citation type="journal article" date="2024" name="Plant Biotechnol. J.">
        <title>Dendrobium thyrsiflorum genome and its molecular insights into genes involved in important horticultural traits.</title>
        <authorList>
            <person name="Chen B."/>
            <person name="Wang J.Y."/>
            <person name="Zheng P.J."/>
            <person name="Li K.L."/>
            <person name="Liang Y.M."/>
            <person name="Chen X.F."/>
            <person name="Zhang C."/>
            <person name="Zhao X."/>
            <person name="He X."/>
            <person name="Zhang G.Q."/>
            <person name="Liu Z.J."/>
            <person name="Xu Q."/>
        </authorList>
    </citation>
    <scope>NUCLEOTIDE SEQUENCE [LARGE SCALE GENOMIC DNA]</scope>
    <source>
        <strain evidence="2">GZMU011</strain>
    </source>
</reference>
<name>A0ABD0U116_DENTH</name>
<protein>
    <submittedName>
        <fullName evidence="2">Uncharacterized protein</fullName>
    </submittedName>
</protein>
<evidence type="ECO:0000256" key="1">
    <source>
        <dbReference type="SAM" id="MobiDB-lite"/>
    </source>
</evidence>